<name>A0ACB8VWR0_9TELE</name>
<evidence type="ECO:0000313" key="1">
    <source>
        <dbReference type="EMBL" id="KAI3360018.1"/>
    </source>
</evidence>
<comment type="caution">
    <text evidence="1">The sequence shown here is derived from an EMBL/GenBank/DDBJ whole genome shotgun (WGS) entry which is preliminary data.</text>
</comment>
<protein>
    <submittedName>
        <fullName evidence="1">Uncharacterized protein</fullName>
    </submittedName>
</protein>
<dbReference type="EMBL" id="CM041547">
    <property type="protein sequence ID" value="KAI3360018.1"/>
    <property type="molecule type" value="Genomic_DNA"/>
</dbReference>
<sequence>MSVIVPREVSAPRTAPNLQADSSSAATPSGPSTKHTDRREKRDSVGTFSGLPTPPTTVYTGCKTLLRNNNMIKGISFSSGVRAWSVFGWISIIFFTWTISSADCLENLTSSANDSHATCWFSGVYPSGSVHWFQGDVNLTDSTSPQTEMDQQGRFNVLSTVAVQKGNPREPYNCSLWIPSDGKYLSSELVYRVRTQNSSGSIVKLQWISVMVEIVMLKFMT</sequence>
<dbReference type="Proteomes" id="UP000831701">
    <property type="component" value="Chromosome 17"/>
</dbReference>
<evidence type="ECO:0000313" key="2">
    <source>
        <dbReference type="Proteomes" id="UP000831701"/>
    </source>
</evidence>
<proteinExistence type="predicted"/>
<organism evidence="1 2">
    <name type="scientific">Scortum barcoo</name>
    <name type="common">barcoo grunter</name>
    <dbReference type="NCBI Taxonomy" id="214431"/>
    <lineage>
        <taxon>Eukaryota</taxon>
        <taxon>Metazoa</taxon>
        <taxon>Chordata</taxon>
        <taxon>Craniata</taxon>
        <taxon>Vertebrata</taxon>
        <taxon>Euteleostomi</taxon>
        <taxon>Actinopterygii</taxon>
        <taxon>Neopterygii</taxon>
        <taxon>Teleostei</taxon>
        <taxon>Neoteleostei</taxon>
        <taxon>Acanthomorphata</taxon>
        <taxon>Eupercaria</taxon>
        <taxon>Centrarchiformes</taxon>
        <taxon>Terapontoidei</taxon>
        <taxon>Terapontidae</taxon>
        <taxon>Scortum</taxon>
    </lineage>
</organism>
<keyword evidence="2" id="KW-1185">Reference proteome</keyword>
<accession>A0ACB8VWR0</accession>
<reference evidence="1" key="1">
    <citation type="submission" date="2022-04" db="EMBL/GenBank/DDBJ databases">
        <title>Jade perch genome.</title>
        <authorList>
            <person name="Chao B."/>
        </authorList>
    </citation>
    <scope>NUCLEOTIDE SEQUENCE</scope>
    <source>
        <strain evidence="1">CB-2022</strain>
    </source>
</reference>
<gene>
    <name evidence="1" type="ORF">L3Q82_014353</name>
</gene>